<feature type="chain" id="PRO_5041646488" description="Transcriptional regulator" evidence="1">
    <location>
        <begin position="22"/>
        <end position="157"/>
    </location>
</feature>
<accession>A0AA96GFA6</accession>
<keyword evidence="1" id="KW-0732">Signal</keyword>
<proteinExistence type="predicted"/>
<dbReference type="KEGG" id="nall:PP769_16705"/>
<dbReference type="RefSeq" id="WP_312642255.1">
    <property type="nucleotide sequence ID" value="NZ_CP116967.1"/>
</dbReference>
<name>A0AA96GFA6_9BACT</name>
<keyword evidence="3" id="KW-1185">Reference proteome</keyword>
<evidence type="ECO:0008006" key="4">
    <source>
        <dbReference type="Google" id="ProtNLM"/>
    </source>
</evidence>
<dbReference type="Proteomes" id="UP001302719">
    <property type="component" value="Chromosome"/>
</dbReference>
<feature type="signal peptide" evidence="1">
    <location>
        <begin position="1"/>
        <end position="21"/>
    </location>
</feature>
<evidence type="ECO:0000313" key="2">
    <source>
        <dbReference type="EMBL" id="WNM57589.1"/>
    </source>
</evidence>
<reference evidence="2 3" key="1">
    <citation type="submission" date="2023-01" db="EMBL/GenBank/DDBJ databases">
        <title>Cultivation and genomic characterization of new, ubiquitous marine nitrite-oxidizing bacteria from the Nitrospirales.</title>
        <authorList>
            <person name="Mueller A.J."/>
            <person name="Daebeler A."/>
            <person name="Herbold C.W."/>
            <person name="Kirkegaard R.H."/>
            <person name="Daims H."/>
        </authorList>
    </citation>
    <scope>NUCLEOTIDE SEQUENCE [LARGE SCALE GENOMIC DNA]</scope>
    <source>
        <strain evidence="2 3">VA</strain>
    </source>
</reference>
<evidence type="ECO:0000256" key="1">
    <source>
        <dbReference type="SAM" id="SignalP"/>
    </source>
</evidence>
<dbReference type="AlphaFoldDB" id="A0AA96GFA6"/>
<dbReference type="EMBL" id="CP116967">
    <property type="protein sequence ID" value="WNM57589.1"/>
    <property type="molecule type" value="Genomic_DNA"/>
</dbReference>
<organism evidence="2 3">
    <name type="scientific">Candidatus Nitrospira allomarina</name>
    <dbReference type="NCBI Taxonomy" id="3020900"/>
    <lineage>
        <taxon>Bacteria</taxon>
        <taxon>Pseudomonadati</taxon>
        <taxon>Nitrospirota</taxon>
        <taxon>Nitrospiria</taxon>
        <taxon>Nitrospirales</taxon>
        <taxon>Nitrospiraceae</taxon>
        <taxon>Nitrospira</taxon>
    </lineage>
</organism>
<evidence type="ECO:0000313" key="3">
    <source>
        <dbReference type="Proteomes" id="UP001302719"/>
    </source>
</evidence>
<sequence length="157" mass="17679">MKTFIMVAVAAVTMGVTPVFAENAKLTNMKNLVDQVKADKKLLIAHNMDLTEEESTEFWPLYENYQKDLEPLNRNRAGLIAEYAAAYTAGAVSEDLAKELVNETLKTEEAEVKMRRNYSEKLARVLPPTKMARYLQIENKIQAAIKFDLAAGIPLKE</sequence>
<protein>
    <recommendedName>
        <fullName evidence="4">Transcriptional regulator</fullName>
    </recommendedName>
</protein>
<gene>
    <name evidence="2" type="ORF">PP769_16705</name>
</gene>